<dbReference type="InterPro" id="IPR025605">
    <property type="entry name" value="OST-HTH/LOTUS_dom"/>
</dbReference>
<dbReference type="Gene3D" id="3.30.420.610">
    <property type="entry name" value="LOTUS domain-like"/>
    <property type="match status" value="1"/>
</dbReference>
<dbReference type="AlphaFoldDB" id="E0U5D7"/>
<gene>
    <name evidence="2" type="ordered locus">Cyan7822_1534</name>
</gene>
<dbReference type="HOGENOM" id="CLU_911586_0_0_3"/>
<evidence type="ECO:0000313" key="3">
    <source>
        <dbReference type="Proteomes" id="UP000008206"/>
    </source>
</evidence>
<dbReference type="STRING" id="497965.Cyan7822_1534"/>
<reference evidence="3" key="1">
    <citation type="journal article" date="2011" name="MBio">
        <title>Novel metabolic attributes of the genus Cyanothece, comprising a group of unicellular nitrogen-fixing Cyanobacteria.</title>
        <authorList>
            <person name="Bandyopadhyay A."/>
            <person name="Elvitigala T."/>
            <person name="Welsh E."/>
            <person name="Stockel J."/>
            <person name="Liberton M."/>
            <person name="Min H."/>
            <person name="Sherman L.A."/>
            <person name="Pakrasi H.B."/>
        </authorList>
    </citation>
    <scope>NUCLEOTIDE SEQUENCE [LARGE SCALE GENOMIC DNA]</scope>
    <source>
        <strain evidence="3">PCC 7822</strain>
    </source>
</reference>
<dbReference type="CDD" id="cd10146">
    <property type="entry name" value="LabA_like_C"/>
    <property type="match status" value="1"/>
</dbReference>
<dbReference type="KEGG" id="cyj:Cyan7822_1534"/>
<dbReference type="eggNOG" id="COG1432">
    <property type="taxonomic scope" value="Bacteria"/>
</dbReference>
<keyword evidence="3" id="KW-1185">Reference proteome</keyword>
<dbReference type="InterPro" id="IPR041966">
    <property type="entry name" value="LOTUS-like"/>
</dbReference>
<evidence type="ECO:0000313" key="2">
    <source>
        <dbReference type="EMBL" id="ADN13527.1"/>
    </source>
</evidence>
<sequence length="359" mass="42829">MTSNPTLEEIKTLIDQLPITEQSLLLEDLKQRVTLSIKPPAEISFQERKEEENKLLKKQKKYFLLLGISIYEGQQIEIILKHLSRFTPRTPDEFIFPIPKEDFFAREKSLEKKTLGFIFNKFKNWGMTLNEDAQFMIDKFIEERNQVVHHIFKVPGFHLYTEEGIDTGIKFLEQYRETIECINELFAPILYSVYIMLYQNVKVIEEEDFEKIQKKIDYLYSLLDDSLKKDNGLLKISYHEMNQNFDKYLDNLLLENFETHKIDKSNLQQEKQKSWQKTKIIEAVRDVSKEIADQDGWVSLSACCQEIRKKYPEIKPEKYGFNKFLEIIESSNLFEIKKNNHKNKKIYTVYFRFLGKNII</sequence>
<evidence type="ECO:0000259" key="1">
    <source>
        <dbReference type="PROSITE" id="PS51644"/>
    </source>
</evidence>
<dbReference type="RefSeq" id="WP_013321634.1">
    <property type="nucleotide sequence ID" value="NC_014501.1"/>
</dbReference>
<organism evidence="2 3">
    <name type="scientific">Gloeothece verrucosa (strain PCC 7822)</name>
    <name type="common">Cyanothece sp. (strain PCC 7822)</name>
    <dbReference type="NCBI Taxonomy" id="497965"/>
    <lineage>
        <taxon>Bacteria</taxon>
        <taxon>Bacillati</taxon>
        <taxon>Cyanobacteriota</taxon>
        <taxon>Cyanophyceae</taxon>
        <taxon>Oscillatoriophycideae</taxon>
        <taxon>Chroococcales</taxon>
        <taxon>Aphanothecaceae</taxon>
        <taxon>Gloeothece</taxon>
        <taxon>Gloeothece verrucosa</taxon>
    </lineage>
</organism>
<dbReference type="EMBL" id="CP002198">
    <property type="protein sequence ID" value="ADN13527.1"/>
    <property type="molecule type" value="Genomic_DNA"/>
</dbReference>
<feature type="domain" description="HTH OST-type" evidence="1">
    <location>
        <begin position="276"/>
        <end position="350"/>
    </location>
</feature>
<protein>
    <recommendedName>
        <fullName evidence="1">HTH OST-type domain-containing protein</fullName>
    </recommendedName>
</protein>
<dbReference type="Pfam" id="PF12872">
    <property type="entry name" value="OST-HTH"/>
    <property type="match status" value="1"/>
</dbReference>
<proteinExistence type="predicted"/>
<dbReference type="Proteomes" id="UP000008206">
    <property type="component" value="Chromosome"/>
</dbReference>
<dbReference type="PROSITE" id="PS51644">
    <property type="entry name" value="HTH_OST"/>
    <property type="match status" value="1"/>
</dbReference>
<name>E0U5D7_GLOV7</name>
<accession>E0U5D7</accession>